<feature type="non-terminal residue" evidence="1">
    <location>
        <position position="1"/>
    </location>
</feature>
<gene>
    <name evidence="1" type="ORF">CEP54_016408</name>
</gene>
<feature type="non-terminal residue" evidence="1">
    <location>
        <position position="188"/>
    </location>
</feature>
<evidence type="ECO:0000313" key="2">
    <source>
        <dbReference type="Proteomes" id="UP000288168"/>
    </source>
</evidence>
<comment type="caution">
    <text evidence="1">The sequence shown here is derived from an EMBL/GenBank/DDBJ whole genome shotgun (WGS) entry which is preliminary data.</text>
</comment>
<keyword evidence="2" id="KW-1185">Reference proteome</keyword>
<proteinExistence type="predicted"/>
<accession>A0A428NCB5</accession>
<dbReference type="EMBL" id="NKCI01000851">
    <property type="protein sequence ID" value="RSL38434.1"/>
    <property type="molecule type" value="Genomic_DNA"/>
</dbReference>
<dbReference type="OrthoDB" id="5090128at2759"/>
<sequence length="188" mass="21940">REPDWNWRRDLSSFNDMSWHRGDEVGVRPLRETPTWMEAIVMRENLVGMLECIKWLKTSRKDRDLTVVPGSAIFREDGKAELTFSNPDLDEGESGGRAEHELPAVAQFFLTVLVYAHLWLCKSEREGDEVEIRGPRVLSPSTIFGMLREKRYLSWTTEEDVKDFVMSLSFDPLERGEWTDSMLVVEWK</sequence>
<protein>
    <submittedName>
        <fullName evidence="1">Uncharacterized protein</fullName>
    </submittedName>
</protein>
<dbReference type="Proteomes" id="UP000288168">
    <property type="component" value="Unassembled WGS sequence"/>
</dbReference>
<reference evidence="1 2" key="1">
    <citation type="submission" date="2017-06" db="EMBL/GenBank/DDBJ databases">
        <title>Comparative genomic analysis of Ambrosia Fusariam Clade fungi.</title>
        <authorList>
            <person name="Stajich J.E."/>
            <person name="Carrillo J."/>
            <person name="Kijimoto T."/>
            <person name="Eskalen A."/>
            <person name="O'Donnell K."/>
            <person name="Kasson M."/>
        </authorList>
    </citation>
    <scope>NUCLEOTIDE SEQUENCE [LARGE SCALE GENOMIC DNA]</scope>
    <source>
        <strain evidence="1 2">NRRL62584</strain>
    </source>
</reference>
<organism evidence="1 2">
    <name type="scientific">Fusarium duplospermum</name>
    <dbReference type="NCBI Taxonomy" id="1325734"/>
    <lineage>
        <taxon>Eukaryota</taxon>
        <taxon>Fungi</taxon>
        <taxon>Dikarya</taxon>
        <taxon>Ascomycota</taxon>
        <taxon>Pezizomycotina</taxon>
        <taxon>Sordariomycetes</taxon>
        <taxon>Hypocreomycetidae</taxon>
        <taxon>Hypocreales</taxon>
        <taxon>Nectriaceae</taxon>
        <taxon>Fusarium</taxon>
        <taxon>Fusarium solani species complex</taxon>
    </lineage>
</organism>
<dbReference type="AlphaFoldDB" id="A0A428NCB5"/>
<name>A0A428NCB5_9HYPO</name>
<evidence type="ECO:0000313" key="1">
    <source>
        <dbReference type="EMBL" id="RSL38434.1"/>
    </source>
</evidence>